<accession>A0A1J7JT67</accession>
<keyword evidence="3" id="KW-1185">Reference proteome</keyword>
<keyword evidence="1" id="KW-0175">Coiled coil</keyword>
<reference evidence="2 3" key="1">
    <citation type="submission" date="2016-10" db="EMBL/GenBank/DDBJ databases">
        <title>Draft genome sequence of Coniochaeta ligniaria NRRL30616, a lignocellulolytic fungus for bioabatement of inhibitors in plant biomass hydrolysates.</title>
        <authorList>
            <consortium name="DOE Joint Genome Institute"/>
            <person name="Jimenez D.J."/>
            <person name="Hector R.E."/>
            <person name="Riley R."/>
            <person name="Sun H."/>
            <person name="Grigoriev I.V."/>
            <person name="Van Elsas J.D."/>
            <person name="Nichols N.N."/>
        </authorList>
    </citation>
    <scope>NUCLEOTIDE SEQUENCE [LARGE SCALE GENOMIC DNA]</scope>
    <source>
        <strain evidence="2 3">NRRL 30616</strain>
    </source>
</reference>
<gene>
    <name evidence="2" type="ORF">CONLIGDRAFT_630236</name>
</gene>
<evidence type="ECO:0000313" key="3">
    <source>
        <dbReference type="Proteomes" id="UP000182658"/>
    </source>
</evidence>
<name>A0A1J7JT67_9PEZI</name>
<dbReference type="EMBL" id="KV875095">
    <property type="protein sequence ID" value="OIW32548.1"/>
    <property type="molecule type" value="Genomic_DNA"/>
</dbReference>
<feature type="coiled-coil region" evidence="1">
    <location>
        <begin position="58"/>
        <end position="85"/>
    </location>
</feature>
<dbReference type="Proteomes" id="UP000182658">
    <property type="component" value="Unassembled WGS sequence"/>
</dbReference>
<sequence length="143" mass="16582">MFKVLVRQAPRSISKIQRHQASSISTMWPSFLNPKSSPAPDKKHKYAEVDPVLLARIHLSLSGSFESLEDELSALENRLKKRGVDCSSDMRYISSKLSRVREKATATGYVRLRLRSALRDLDEWEREEKNRDKMWEGLYKNSD</sequence>
<dbReference type="InParanoid" id="A0A1J7JT67"/>
<evidence type="ECO:0000313" key="2">
    <source>
        <dbReference type="EMBL" id="OIW32548.1"/>
    </source>
</evidence>
<proteinExistence type="predicted"/>
<dbReference type="AlphaFoldDB" id="A0A1J7JT67"/>
<organism evidence="2 3">
    <name type="scientific">Coniochaeta ligniaria NRRL 30616</name>
    <dbReference type="NCBI Taxonomy" id="1408157"/>
    <lineage>
        <taxon>Eukaryota</taxon>
        <taxon>Fungi</taxon>
        <taxon>Dikarya</taxon>
        <taxon>Ascomycota</taxon>
        <taxon>Pezizomycotina</taxon>
        <taxon>Sordariomycetes</taxon>
        <taxon>Sordariomycetidae</taxon>
        <taxon>Coniochaetales</taxon>
        <taxon>Coniochaetaceae</taxon>
        <taxon>Coniochaeta</taxon>
    </lineage>
</organism>
<protein>
    <submittedName>
        <fullName evidence="2">Uncharacterized protein</fullName>
    </submittedName>
</protein>
<evidence type="ECO:0000256" key="1">
    <source>
        <dbReference type="SAM" id="Coils"/>
    </source>
</evidence>